<dbReference type="SUPFAM" id="SSF82689">
    <property type="entry name" value="Mechanosensitive channel protein MscS (YggB), C-terminal domain"/>
    <property type="match status" value="1"/>
</dbReference>
<name>C1MPL5_MICPC</name>
<dbReference type="EMBL" id="GG663738">
    <property type="protein sequence ID" value="EEH57552.1"/>
    <property type="molecule type" value="Genomic_DNA"/>
</dbReference>
<feature type="domain" description="Mechanosensitive ion channel MscS" evidence="3">
    <location>
        <begin position="23"/>
        <end position="113"/>
    </location>
</feature>
<dbReference type="KEGG" id="mpp:MICPUCDRAFT_56950"/>
<dbReference type="Gene3D" id="1.10.287.1260">
    <property type="match status" value="1"/>
</dbReference>
<evidence type="ECO:0000256" key="1">
    <source>
        <dbReference type="ARBA" id="ARBA00004141"/>
    </source>
</evidence>
<dbReference type="RefSeq" id="XP_003057601.1">
    <property type="nucleotide sequence ID" value="XM_003057555.1"/>
</dbReference>
<comment type="subcellular location">
    <subcellularLocation>
        <location evidence="1">Membrane</location>
        <topology evidence="1">Multi-pass membrane protein</topology>
    </subcellularLocation>
</comment>
<dbReference type="GO" id="GO:0016020">
    <property type="term" value="C:membrane"/>
    <property type="evidence" value="ECO:0007669"/>
    <property type="project" value="UniProtKB-SubCell"/>
</dbReference>
<protein>
    <submittedName>
        <fullName evidence="4">Small conductance mechanosensitive ion channel family</fullName>
    </submittedName>
</protein>
<dbReference type="InterPro" id="IPR006685">
    <property type="entry name" value="MscS_channel_2nd"/>
</dbReference>
<dbReference type="InterPro" id="IPR011066">
    <property type="entry name" value="MscS_channel_C_sf"/>
</dbReference>
<dbReference type="InterPro" id="IPR045042">
    <property type="entry name" value="YnaI-like"/>
</dbReference>
<dbReference type="PANTHER" id="PTHR43634:SF2">
    <property type="entry name" value="LOW CONDUCTANCE MECHANOSENSITIVE CHANNEL YNAI"/>
    <property type="match status" value="1"/>
</dbReference>
<evidence type="ECO:0000256" key="2">
    <source>
        <dbReference type="ARBA" id="ARBA00008017"/>
    </source>
</evidence>
<proteinExistence type="inferred from homology"/>
<comment type="similarity">
    <text evidence="2">Belongs to the MscS (TC 1.A.23) family.</text>
</comment>
<keyword evidence="5" id="KW-1185">Reference proteome</keyword>
<dbReference type="GeneID" id="9683071"/>
<dbReference type="Pfam" id="PF00924">
    <property type="entry name" value="MS_channel_2nd"/>
    <property type="match status" value="1"/>
</dbReference>
<dbReference type="STRING" id="564608.C1MPL5"/>
<organism evidence="5">
    <name type="scientific">Micromonas pusilla (strain CCMP1545)</name>
    <name type="common">Picoplanktonic green alga</name>
    <dbReference type="NCBI Taxonomy" id="564608"/>
    <lineage>
        <taxon>Eukaryota</taxon>
        <taxon>Viridiplantae</taxon>
        <taxon>Chlorophyta</taxon>
        <taxon>Mamiellophyceae</taxon>
        <taxon>Mamiellales</taxon>
        <taxon>Mamiellaceae</taxon>
        <taxon>Micromonas</taxon>
    </lineage>
</organism>
<sequence length="241" mass="26432">MPTSSILGVGGVGGLTFGLAAKDVVANFLGGTMLAILRPFTLGEEIFVTGGQGFRGSGTPSVSGAFYTLVPVRPHYLVKEIGWYQTTLIAKDTKPTYVPNGYFLGANVINVTRMTDRVLIIEFRVRYSDRHRAIPAIPDEMEKYLRSHPKTNDRRHPVRVNLTGFADDCLKIGVEVHVHKMPLNAHLKVKSELLMGMMDIVEKHTSGVAFPVEVEDPYAFETKKRFGGSVESLLAARADAA</sequence>
<dbReference type="OrthoDB" id="431980at2759"/>
<dbReference type="GO" id="GO:0055085">
    <property type="term" value="P:transmembrane transport"/>
    <property type="evidence" value="ECO:0007669"/>
    <property type="project" value="InterPro"/>
</dbReference>
<dbReference type="eggNOG" id="ENOG502S8B0">
    <property type="taxonomic scope" value="Eukaryota"/>
</dbReference>
<dbReference type="PANTHER" id="PTHR43634">
    <property type="entry name" value="OW CONDUCTANCE MECHANOSENSITIVE CHANNEL"/>
    <property type="match status" value="1"/>
</dbReference>
<evidence type="ECO:0000313" key="4">
    <source>
        <dbReference type="EMBL" id="EEH57552.1"/>
    </source>
</evidence>
<gene>
    <name evidence="4" type="ORF">MICPUCDRAFT_56950</name>
</gene>
<evidence type="ECO:0000313" key="5">
    <source>
        <dbReference type="Proteomes" id="UP000001876"/>
    </source>
</evidence>
<dbReference type="Proteomes" id="UP000001876">
    <property type="component" value="Unassembled WGS sequence"/>
</dbReference>
<dbReference type="AlphaFoldDB" id="C1MPL5"/>
<reference evidence="4 5" key="1">
    <citation type="journal article" date="2009" name="Science">
        <title>Green evolution and dynamic adaptations revealed by genomes of the marine picoeukaryotes Micromonas.</title>
        <authorList>
            <person name="Worden A.Z."/>
            <person name="Lee J.H."/>
            <person name="Mock T."/>
            <person name="Rouze P."/>
            <person name="Simmons M.P."/>
            <person name="Aerts A.L."/>
            <person name="Allen A.E."/>
            <person name="Cuvelier M.L."/>
            <person name="Derelle E."/>
            <person name="Everett M.V."/>
            <person name="Foulon E."/>
            <person name="Grimwood J."/>
            <person name="Gundlach H."/>
            <person name="Henrissat B."/>
            <person name="Napoli C."/>
            <person name="McDonald S.M."/>
            <person name="Parker M.S."/>
            <person name="Rombauts S."/>
            <person name="Salamov A."/>
            <person name="Von Dassow P."/>
            <person name="Badger J.H."/>
            <person name="Coutinho P.M."/>
            <person name="Demir E."/>
            <person name="Dubchak I."/>
            <person name="Gentemann C."/>
            <person name="Eikrem W."/>
            <person name="Gready J.E."/>
            <person name="John U."/>
            <person name="Lanier W."/>
            <person name="Lindquist E.A."/>
            <person name="Lucas S."/>
            <person name="Mayer K.F."/>
            <person name="Moreau H."/>
            <person name="Not F."/>
            <person name="Otillar R."/>
            <person name="Panaud O."/>
            <person name="Pangilinan J."/>
            <person name="Paulsen I."/>
            <person name="Piegu B."/>
            <person name="Poliakov A."/>
            <person name="Robbens S."/>
            <person name="Schmutz J."/>
            <person name="Toulza E."/>
            <person name="Wyss T."/>
            <person name="Zelensky A."/>
            <person name="Zhou K."/>
            <person name="Armbrust E.V."/>
            <person name="Bhattacharya D."/>
            <person name="Goodenough U.W."/>
            <person name="Van de Peer Y."/>
            <person name="Grigoriev I.V."/>
        </authorList>
    </citation>
    <scope>NUCLEOTIDE SEQUENCE [LARGE SCALE GENOMIC DNA]</scope>
    <source>
        <strain evidence="4 5">CCMP1545</strain>
    </source>
</reference>
<evidence type="ECO:0000259" key="3">
    <source>
        <dbReference type="Pfam" id="PF00924"/>
    </source>
</evidence>
<accession>C1MPL5</accession>